<dbReference type="EMBL" id="JAUTXU010000147">
    <property type="protein sequence ID" value="KAK3703771.1"/>
    <property type="molecule type" value="Genomic_DNA"/>
</dbReference>
<evidence type="ECO:0000313" key="2">
    <source>
        <dbReference type="Proteomes" id="UP001281147"/>
    </source>
</evidence>
<gene>
    <name evidence="1" type="ORF">LTR37_014217</name>
</gene>
<evidence type="ECO:0000313" key="1">
    <source>
        <dbReference type="EMBL" id="KAK3703771.1"/>
    </source>
</evidence>
<proteinExistence type="predicted"/>
<reference evidence="1" key="1">
    <citation type="submission" date="2023-07" db="EMBL/GenBank/DDBJ databases">
        <title>Black Yeasts Isolated from many extreme environments.</title>
        <authorList>
            <person name="Coleine C."/>
            <person name="Stajich J.E."/>
            <person name="Selbmann L."/>
        </authorList>
    </citation>
    <scope>NUCLEOTIDE SEQUENCE</scope>
    <source>
        <strain evidence="1">CCFEE 5714</strain>
    </source>
</reference>
<sequence>MDVLSAIFSCFPSGGRSPDTTVECNQMAFTEKDAQLADDIVDILFEAEKPGQALQHQLKVSYTQRAGTKVLPSQHPVFAAAIVTVVAIGILVLLVPWVVEALGFAELGPVEGSFAAWWQSTFPDAEAGSFFSYLQRLGMRWGKR</sequence>
<name>A0ACC3MUR7_9PEZI</name>
<dbReference type="Proteomes" id="UP001281147">
    <property type="component" value="Unassembled WGS sequence"/>
</dbReference>
<protein>
    <submittedName>
        <fullName evidence="1">Uncharacterized protein</fullName>
    </submittedName>
</protein>
<organism evidence="1 2">
    <name type="scientific">Vermiconidia calcicola</name>
    <dbReference type="NCBI Taxonomy" id="1690605"/>
    <lineage>
        <taxon>Eukaryota</taxon>
        <taxon>Fungi</taxon>
        <taxon>Dikarya</taxon>
        <taxon>Ascomycota</taxon>
        <taxon>Pezizomycotina</taxon>
        <taxon>Dothideomycetes</taxon>
        <taxon>Dothideomycetidae</taxon>
        <taxon>Mycosphaerellales</taxon>
        <taxon>Extremaceae</taxon>
        <taxon>Vermiconidia</taxon>
    </lineage>
</organism>
<keyword evidence="2" id="KW-1185">Reference proteome</keyword>
<comment type="caution">
    <text evidence="1">The sequence shown here is derived from an EMBL/GenBank/DDBJ whole genome shotgun (WGS) entry which is preliminary data.</text>
</comment>
<accession>A0ACC3MUR7</accession>